<dbReference type="PANTHER" id="PTHR43806">
    <property type="entry name" value="PEPTIDASE S8"/>
    <property type="match status" value="1"/>
</dbReference>
<feature type="compositionally biased region" description="Basic and acidic residues" evidence="6">
    <location>
        <begin position="61"/>
        <end position="74"/>
    </location>
</feature>
<dbReference type="InterPro" id="IPR008969">
    <property type="entry name" value="CarboxyPept-like_regulatory"/>
</dbReference>
<dbReference type="Gene3D" id="3.40.50.200">
    <property type="entry name" value="Peptidase S8/S53 domain"/>
    <property type="match status" value="1"/>
</dbReference>
<evidence type="ECO:0000256" key="5">
    <source>
        <dbReference type="PROSITE-ProRule" id="PRU01240"/>
    </source>
</evidence>
<keyword evidence="7" id="KW-0732">Signal</keyword>
<feature type="domain" description="BACON" evidence="10">
    <location>
        <begin position="1041"/>
        <end position="1093"/>
    </location>
</feature>
<dbReference type="InterPro" id="IPR036852">
    <property type="entry name" value="Peptidase_S8/S53_dom_sf"/>
</dbReference>
<feature type="domain" description="Peptidase S8/S53" evidence="8">
    <location>
        <begin position="252"/>
        <end position="534"/>
    </location>
</feature>
<dbReference type="InterPro" id="IPR024361">
    <property type="entry name" value="BACON"/>
</dbReference>
<evidence type="ECO:0000259" key="8">
    <source>
        <dbReference type="Pfam" id="PF00082"/>
    </source>
</evidence>
<dbReference type="SUPFAM" id="SSF52743">
    <property type="entry name" value="Subtilisin-like"/>
    <property type="match status" value="1"/>
</dbReference>
<dbReference type="SUPFAM" id="SSF49452">
    <property type="entry name" value="Starch-binding domain-like"/>
    <property type="match status" value="1"/>
</dbReference>
<dbReference type="Gene3D" id="2.60.40.10">
    <property type="entry name" value="Immunoglobulins"/>
    <property type="match status" value="1"/>
</dbReference>
<dbReference type="SUPFAM" id="SSF49785">
    <property type="entry name" value="Galactose-binding domain-like"/>
    <property type="match status" value="1"/>
</dbReference>
<comment type="caution">
    <text evidence="5">Lacks conserved residue(s) required for the propagation of feature annotation.</text>
</comment>
<sequence>MPRTPRRWRTILLGTVTAFTLLIPQGVASAAPAAAPAAPGNDKIDRSLLAELKAAEKAVAKADSKADSKADTKPNAKAGGSPGRTADGRMADGRTADGKTGFLVRLKGGADLNAARAATTRADKGAQVYKAKTAFAASSQAGLRTLLAARKARFTPLWIVNAVHVTGDAALAAEIAALPEVERIEPDIVLANGPVNAPGKSPGKSPGNSAAGVEPDGPKGESPARAQAAAAVAWNIERIGASQVWSEFKTRGEGIVVGNIGSGVQFDHPALAAQYRGKRADGGVDHNYNWFDAMGTCEGAPCDVCTISPSCNGYGFGTPQMSLMVGGSVGDDIGVAPEAKWITARGCDGGYCYFSSLLAAGQWMLAPTDLTGGNPRPDLAPDVITNSWGTPGDRSGGVPGYHRWYKEIVDAWVAAGIFPALNNGPRSQACNSSFSPGQYANGYSVGTFDANNAINAGSGRGPGENGEIKPNIAAPGVNVRTAIAGNGYRTWTDQSFSAAHVAGAVALMWSAVPSLYRDVPATRALLDRTAVDVDDTSCGGTPAKNNVWGEGRLDVYAALKAAPAEAAGGLTGTVTAGGSPVALASVTVAGAGSRTVVTASDGGFRIPRLAAGARQVTVRKAGYGEAVATVTVTAGQTAVHDVTLAPSAARTVSGTVTLDGVPEAGATVRVSGAPDSAVTGADGRYSLPLPEGGGHEVKVTSPAPSCGGATTAAITAPATTAPATTGPVAAAPAAGAGDVVKDIAMQRRTDFFGYSCVKGAHPYAAGTEKLATQPDTPISVTLPFAFPFYNGTYTKASISPVGFVNFFSAVDPRSRAFNWRLPTTNINDAAIFPFWDDVVVDDQAGIYTATTGFIPDRTYVIEWRNVTFKSDPTKRVSFAALLGENGSIGFRYRGAADGPAGGLTGGASATVGLEGTKADNDAFLYSFNKPVLAEGRSLTFAPTRHGLVRGTVTDANDGRPLAGATVKIGDVAETTTGEDGTYVAYAPPGEHRITASKTDYGTVGRQVIVGLGTRMATDIGLVTGRVSADTTAVELVAPGGANRSATVTLTNLGTAATAYTVESDAAQSWLTASPRSGELAPGASVTVTVHGSGAGLAPGSFRAGELVVRSASAGNPRLSIPVTVVVPQHQIALDVGGTKDITDAAGDRWTADRAYTPGGHGYMGAETTTHTFEGPIQGTTDQELFKTAREAMLEYRFDKVPNGVYTIELGFADTRDTRPGQRVFAVTAEGRLVVPVLDLAQSVGAHTATTRRYTVKVTDGQLNLRFVGQRGSPLVNAVRITERPDKTAAP</sequence>
<keyword evidence="11" id="KW-0378">Hydrolase</keyword>
<keyword evidence="12" id="KW-1185">Reference proteome</keyword>
<keyword evidence="11" id="KW-0645">Protease</keyword>
<dbReference type="RefSeq" id="WP_093169820.1">
    <property type="nucleotide sequence ID" value="NZ_FNCN01000006.1"/>
</dbReference>
<dbReference type="PROSITE" id="PS51892">
    <property type="entry name" value="SUBTILASE"/>
    <property type="match status" value="1"/>
</dbReference>
<evidence type="ECO:0000256" key="2">
    <source>
        <dbReference type="ARBA" id="ARBA00011073"/>
    </source>
</evidence>
<dbReference type="InterPro" id="IPR013784">
    <property type="entry name" value="Carb-bd-like_fold"/>
</dbReference>
<evidence type="ECO:0000259" key="10">
    <source>
        <dbReference type="Pfam" id="PF19190"/>
    </source>
</evidence>
<evidence type="ECO:0000259" key="9">
    <source>
        <dbReference type="Pfam" id="PF11721"/>
    </source>
</evidence>
<evidence type="ECO:0000256" key="7">
    <source>
        <dbReference type="SAM" id="SignalP"/>
    </source>
</evidence>
<dbReference type="Pfam" id="PF19190">
    <property type="entry name" value="BACON_2"/>
    <property type="match status" value="1"/>
</dbReference>
<evidence type="ECO:0000313" key="11">
    <source>
        <dbReference type="EMBL" id="SDG65554.1"/>
    </source>
</evidence>
<evidence type="ECO:0000256" key="6">
    <source>
        <dbReference type="SAM" id="MobiDB-lite"/>
    </source>
</evidence>
<comment type="similarity">
    <text evidence="2 5">Belongs to the peptidase S8 family.</text>
</comment>
<evidence type="ECO:0000256" key="4">
    <source>
        <dbReference type="ARBA" id="ARBA00030238"/>
    </source>
</evidence>
<dbReference type="Gene3D" id="2.60.40.1120">
    <property type="entry name" value="Carboxypeptidase-like, regulatory domain"/>
    <property type="match status" value="3"/>
</dbReference>
<name>A0A1G7W0J8_9ACTN</name>
<dbReference type="SUPFAM" id="SSF49464">
    <property type="entry name" value="Carboxypeptidase regulatory domain-like"/>
    <property type="match status" value="2"/>
</dbReference>
<dbReference type="GO" id="GO:0030246">
    <property type="term" value="F:carbohydrate binding"/>
    <property type="evidence" value="ECO:0007669"/>
    <property type="project" value="InterPro"/>
</dbReference>
<evidence type="ECO:0000256" key="3">
    <source>
        <dbReference type="ARBA" id="ARBA00012595"/>
    </source>
</evidence>
<dbReference type="GO" id="GO:0005975">
    <property type="term" value="P:carbohydrate metabolic process"/>
    <property type="evidence" value="ECO:0007669"/>
    <property type="project" value="UniProtKB-ARBA"/>
</dbReference>
<feature type="domain" description="Malectin" evidence="9">
    <location>
        <begin position="1131"/>
        <end position="1275"/>
    </location>
</feature>
<keyword evidence="11" id="KW-0121">Carboxypeptidase</keyword>
<feature type="region of interest" description="Disordered" evidence="6">
    <location>
        <begin position="61"/>
        <end position="94"/>
    </location>
</feature>
<dbReference type="GO" id="GO:0004180">
    <property type="term" value="F:carboxypeptidase activity"/>
    <property type="evidence" value="ECO:0007669"/>
    <property type="project" value="UniProtKB-KW"/>
</dbReference>
<evidence type="ECO:0000313" key="12">
    <source>
        <dbReference type="Proteomes" id="UP000198923"/>
    </source>
</evidence>
<dbReference type="GO" id="GO:0006508">
    <property type="term" value="P:proteolysis"/>
    <property type="evidence" value="ECO:0007669"/>
    <property type="project" value="InterPro"/>
</dbReference>
<dbReference type="Pfam" id="PF00082">
    <property type="entry name" value="Peptidase_S8"/>
    <property type="match status" value="1"/>
</dbReference>
<dbReference type="Gene3D" id="2.60.120.430">
    <property type="entry name" value="Galactose-binding lectin"/>
    <property type="match status" value="1"/>
</dbReference>
<reference evidence="11 12" key="1">
    <citation type="submission" date="2016-10" db="EMBL/GenBank/DDBJ databases">
        <authorList>
            <person name="de Groot N.N."/>
        </authorList>
    </citation>
    <scope>NUCLEOTIDE SEQUENCE [LARGE SCALE GENOMIC DNA]</scope>
    <source>
        <strain evidence="11 12">CPCC 201354</strain>
    </source>
</reference>
<gene>
    <name evidence="11" type="ORF">SAMN05421505_106144</name>
</gene>
<evidence type="ECO:0000256" key="1">
    <source>
        <dbReference type="ARBA" id="ARBA00000548"/>
    </source>
</evidence>
<dbReference type="InterPro" id="IPR050131">
    <property type="entry name" value="Peptidase_S8_subtilisin-like"/>
</dbReference>
<accession>A0A1G7W0J8</accession>
<dbReference type="InterPro" id="IPR013783">
    <property type="entry name" value="Ig-like_fold"/>
</dbReference>
<dbReference type="EMBL" id="FNCN01000006">
    <property type="protein sequence ID" value="SDG65554.1"/>
    <property type="molecule type" value="Genomic_DNA"/>
</dbReference>
<dbReference type="Pfam" id="PF13620">
    <property type="entry name" value="CarboxypepD_reg"/>
    <property type="match status" value="2"/>
</dbReference>
<dbReference type="Pfam" id="PF11721">
    <property type="entry name" value="Malectin"/>
    <property type="match status" value="1"/>
</dbReference>
<dbReference type="InterPro" id="IPR000209">
    <property type="entry name" value="Peptidase_S8/S53_dom"/>
</dbReference>
<dbReference type="OrthoDB" id="9813435at2"/>
<comment type="catalytic activity">
    <reaction evidence="1">
        <text>Endohydrolysis of (1-&gt;4)-alpha-D-glucosidic linkages in polysaccharides containing three or more (1-&gt;4)-alpha-linked D-glucose units.</text>
        <dbReference type="EC" id="3.2.1.1"/>
    </reaction>
</comment>
<dbReference type="InterPro" id="IPR008979">
    <property type="entry name" value="Galactose-bd-like_sf"/>
</dbReference>
<dbReference type="EC" id="3.2.1.1" evidence="3"/>
<proteinExistence type="inferred from homology"/>
<dbReference type="GO" id="GO:0004252">
    <property type="term" value="F:serine-type endopeptidase activity"/>
    <property type="evidence" value="ECO:0007669"/>
    <property type="project" value="InterPro"/>
</dbReference>
<organism evidence="11 12">
    <name type="scientific">Sinosporangium album</name>
    <dbReference type="NCBI Taxonomy" id="504805"/>
    <lineage>
        <taxon>Bacteria</taxon>
        <taxon>Bacillati</taxon>
        <taxon>Actinomycetota</taxon>
        <taxon>Actinomycetes</taxon>
        <taxon>Streptosporangiales</taxon>
        <taxon>Streptosporangiaceae</taxon>
        <taxon>Sinosporangium</taxon>
    </lineage>
</organism>
<feature type="signal peptide" evidence="7">
    <location>
        <begin position="1"/>
        <end position="30"/>
    </location>
</feature>
<dbReference type="STRING" id="504805.SAMN05421505_106144"/>
<feature type="region of interest" description="Disordered" evidence="6">
    <location>
        <begin position="195"/>
        <end position="226"/>
    </location>
</feature>
<dbReference type="GO" id="GO:0004556">
    <property type="term" value="F:alpha-amylase activity"/>
    <property type="evidence" value="ECO:0007669"/>
    <property type="project" value="UniProtKB-EC"/>
</dbReference>
<dbReference type="PANTHER" id="PTHR43806:SF67">
    <property type="entry name" value="EGF-LIKE DOMAIN-CONTAINING PROTEIN"/>
    <property type="match status" value="1"/>
</dbReference>
<dbReference type="InterPro" id="IPR021720">
    <property type="entry name" value="Malectin_dom"/>
</dbReference>
<protein>
    <recommendedName>
        <fullName evidence="3">alpha-amylase</fullName>
        <ecNumber evidence="3">3.2.1.1</ecNumber>
    </recommendedName>
    <alternativeName>
        <fullName evidence="4">1,4-alpha-D-glucan glucanohydrolase</fullName>
    </alternativeName>
</protein>
<dbReference type="Proteomes" id="UP000198923">
    <property type="component" value="Unassembled WGS sequence"/>
</dbReference>
<feature type="chain" id="PRO_5011706987" description="alpha-amylase" evidence="7">
    <location>
        <begin position="31"/>
        <end position="1290"/>
    </location>
</feature>